<comment type="caution">
    <text evidence="5">The sequence shown here is derived from an EMBL/GenBank/DDBJ whole genome shotgun (WGS) entry which is preliminary data.</text>
</comment>
<dbReference type="InterPro" id="IPR019734">
    <property type="entry name" value="TPR_rpt"/>
</dbReference>
<evidence type="ECO:0000256" key="2">
    <source>
        <dbReference type="ARBA" id="ARBA00022803"/>
    </source>
</evidence>
<evidence type="ECO:0000256" key="1">
    <source>
        <dbReference type="ARBA" id="ARBA00022737"/>
    </source>
</evidence>
<dbReference type="Pfam" id="PF13181">
    <property type="entry name" value="TPR_8"/>
    <property type="match status" value="1"/>
</dbReference>
<protein>
    <submittedName>
        <fullName evidence="5">Tetratricopeptide repeat protein</fullName>
    </submittedName>
</protein>
<organism evidence="5 6">
    <name type="scientific">Mucilaginibacter calamicampi</name>
    <dbReference type="NCBI Taxonomy" id="1302352"/>
    <lineage>
        <taxon>Bacteria</taxon>
        <taxon>Pseudomonadati</taxon>
        <taxon>Bacteroidota</taxon>
        <taxon>Sphingobacteriia</taxon>
        <taxon>Sphingobacteriales</taxon>
        <taxon>Sphingobacteriaceae</taxon>
        <taxon>Mucilaginibacter</taxon>
    </lineage>
</organism>
<evidence type="ECO:0000256" key="3">
    <source>
        <dbReference type="PROSITE-ProRule" id="PRU00339"/>
    </source>
</evidence>
<proteinExistence type="predicted"/>
<feature type="repeat" description="TPR" evidence="3">
    <location>
        <begin position="129"/>
        <end position="162"/>
    </location>
</feature>
<dbReference type="PANTHER" id="PTHR44943:SF8">
    <property type="entry name" value="TPR REPEAT-CONTAINING PROTEIN MJ0263"/>
    <property type="match status" value="1"/>
</dbReference>
<keyword evidence="1" id="KW-0677">Repeat</keyword>
<feature type="chain" id="PRO_5045575451" evidence="4">
    <location>
        <begin position="23"/>
        <end position="207"/>
    </location>
</feature>
<dbReference type="Pfam" id="PF13432">
    <property type="entry name" value="TPR_16"/>
    <property type="match status" value="1"/>
</dbReference>
<feature type="repeat" description="TPR" evidence="3">
    <location>
        <begin position="61"/>
        <end position="94"/>
    </location>
</feature>
<dbReference type="InterPro" id="IPR051685">
    <property type="entry name" value="Ycf3/AcsC/BcsC/TPR_MFPF"/>
</dbReference>
<dbReference type="InterPro" id="IPR013105">
    <property type="entry name" value="TPR_2"/>
</dbReference>
<dbReference type="InterPro" id="IPR011990">
    <property type="entry name" value="TPR-like_helical_dom_sf"/>
</dbReference>
<dbReference type="PANTHER" id="PTHR44943">
    <property type="entry name" value="CELLULOSE SYNTHASE OPERON PROTEIN C"/>
    <property type="match status" value="1"/>
</dbReference>
<keyword evidence="2 3" id="KW-0802">TPR repeat</keyword>
<evidence type="ECO:0000313" key="5">
    <source>
        <dbReference type="EMBL" id="MFD0749934.1"/>
    </source>
</evidence>
<dbReference type="EMBL" id="JBHTHU010000005">
    <property type="protein sequence ID" value="MFD0749934.1"/>
    <property type="molecule type" value="Genomic_DNA"/>
</dbReference>
<evidence type="ECO:0000313" key="6">
    <source>
        <dbReference type="Proteomes" id="UP001596958"/>
    </source>
</evidence>
<sequence length="207" mass="23661">MEVLKKIFFAAMLFYTCSAAYAQSGSTALQKAFKNSYANETKQNYQAAINDITPYYADNNYETNLRLGWLYYSSKNYTAAENYYAKAVNLKPNSIEAKFGYVKPLSVLERWDKVIAQYNAIIKLDAQNTQANYWLGVINYNRKQYEAAIKYLSKVTTLYPFDYDGNHMLGWSYLFAGRKAEARASFEKALLIKPEDTSSADGLNKSK</sequence>
<evidence type="ECO:0000256" key="4">
    <source>
        <dbReference type="SAM" id="SignalP"/>
    </source>
</evidence>
<keyword evidence="4" id="KW-0732">Signal</keyword>
<feature type="signal peptide" evidence="4">
    <location>
        <begin position="1"/>
        <end position="22"/>
    </location>
</feature>
<dbReference type="Pfam" id="PF07719">
    <property type="entry name" value="TPR_2"/>
    <property type="match status" value="1"/>
</dbReference>
<dbReference type="Proteomes" id="UP001596958">
    <property type="component" value="Unassembled WGS sequence"/>
</dbReference>
<gene>
    <name evidence="5" type="ORF">ACFQZS_07260</name>
</gene>
<accession>A0ABW2YWK2</accession>
<dbReference type="SMART" id="SM00028">
    <property type="entry name" value="TPR"/>
    <property type="match status" value="3"/>
</dbReference>
<reference evidence="6" key="1">
    <citation type="journal article" date="2019" name="Int. J. Syst. Evol. Microbiol.">
        <title>The Global Catalogue of Microorganisms (GCM) 10K type strain sequencing project: providing services to taxonomists for standard genome sequencing and annotation.</title>
        <authorList>
            <consortium name="The Broad Institute Genomics Platform"/>
            <consortium name="The Broad Institute Genome Sequencing Center for Infectious Disease"/>
            <person name="Wu L."/>
            <person name="Ma J."/>
        </authorList>
    </citation>
    <scope>NUCLEOTIDE SEQUENCE [LARGE SCALE GENOMIC DNA]</scope>
    <source>
        <strain evidence="6">CCUG 63418</strain>
    </source>
</reference>
<dbReference type="RefSeq" id="WP_377098734.1">
    <property type="nucleotide sequence ID" value="NZ_JBHTHU010000005.1"/>
</dbReference>
<feature type="repeat" description="TPR" evidence="3">
    <location>
        <begin position="163"/>
        <end position="196"/>
    </location>
</feature>
<dbReference type="SUPFAM" id="SSF48452">
    <property type="entry name" value="TPR-like"/>
    <property type="match status" value="1"/>
</dbReference>
<keyword evidence="6" id="KW-1185">Reference proteome</keyword>
<name>A0ABW2YWK2_9SPHI</name>
<dbReference type="PROSITE" id="PS50005">
    <property type="entry name" value="TPR"/>
    <property type="match status" value="3"/>
</dbReference>
<dbReference type="Gene3D" id="1.25.40.10">
    <property type="entry name" value="Tetratricopeptide repeat domain"/>
    <property type="match status" value="2"/>
</dbReference>